<reference evidence="1" key="1">
    <citation type="submission" date="2020-04" db="EMBL/GenBank/DDBJ databases">
        <authorList>
            <person name="Alioto T."/>
            <person name="Alioto T."/>
            <person name="Gomez Garrido J."/>
        </authorList>
    </citation>
    <scope>NUCLEOTIDE SEQUENCE</scope>
    <source>
        <strain evidence="1">A484AB</strain>
    </source>
</reference>
<accession>A0A6S7JT18</accession>
<proteinExistence type="predicted"/>
<keyword evidence="2" id="KW-1185">Reference proteome</keyword>
<evidence type="ECO:0000313" key="2">
    <source>
        <dbReference type="Proteomes" id="UP001152795"/>
    </source>
</evidence>
<sequence length="304" mass="34765">KPDDQFLTRCPPKQSCLDSVNTPYSTITTTHLPMSVAEQSSEIEIGGLSGESRQDNVLKKTCCKTELLEKYFRSGLRLCPEELLVYLLMKIQFKTSTFTRHHSISQYKRITEAISKISGVEFEATANRCFFPRISCNELKSTVTKENGKISDQLKRICSMEKESLEKISAETFVDQFNNIIRPRLSDSSKWIPWFNTENGDICLFSFGASPGYAEKEVRLSTTFKWKLYLKATERDVSNCDVLSSLPRNIGTVELLVQLLSTIDNCKICDRCWETEKYHSLIGDSCDELYKTKDGKKCCSNRKR</sequence>
<dbReference type="AlphaFoldDB" id="A0A6S7JT18"/>
<feature type="non-terminal residue" evidence="1">
    <location>
        <position position="1"/>
    </location>
</feature>
<dbReference type="EMBL" id="CACRXK020019877">
    <property type="protein sequence ID" value="CAB4034161.1"/>
    <property type="molecule type" value="Genomic_DNA"/>
</dbReference>
<protein>
    <submittedName>
        <fullName evidence="1">Uncharacterized protein</fullName>
    </submittedName>
</protein>
<organism evidence="1 2">
    <name type="scientific">Paramuricea clavata</name>
    <name type="common">Red gorgonian</name>
    <name type="synonym">Violescent sea-whip</name>
    <dbReference type="NCBI Taxonomy" id="317549"/>
    <lineage>
        <taxon>Eukaryota</taxon>
        <taxon>Metazoa</taxon>
        <taxon>Cnidaria</taxon>
        <taxon>Anthozoa</taxon>
        <taxon>Octocorallia</taxon>
        <taxon>Malacalcyonacea</taxon>
        <taxon>Plexauridae</taxon>
        <taxon>Paramuricea</taxon>
    </lineage>
</organism>
<name>A0A6S7JT18_PARCT</name>
<dbReference type="Proteomes" id="UP001152795">
    <property type="component" value="Unassembled WGS sequence"/>
</dbReference>
<evidence type="ECO:0000313" key="1">
    <source>
        <dbReference type="EMBL" id="CAB4034161.1"/>
    </source>
</evidence>
<gene>
    <name evidence="1" type="ORF">PACLA_8A009316</name>
</gene>
<comment type="caution">
    <text evidence="1">The sequence shown here is derived from an EMBL/GenBank/DDBJ whole genome shotgun (WGS) entry which is preliminary data.</text>
</comment>